<keyword evidence="3" id="KW-1185">Reference proteome</keyword>
<dbReference type="Gene3D" id="1.20.1290.10">
    <property type="entry name" value="AhpD-like"/>
    <property type="match status" value="1"/>
</dbReference>
<reference evidence="3" key="1">
    <citation type="journal article" date="2019" name="Int. J. Syst. Evol. Microbiol.">
        <title>The Global Catalogue of Microorganisms (GCM) 10K type strain sequencing project: providing services to taxonomists for standard genome sequencing and annotation.</title>
        <authorList>
            <consortium name="The Broad Institute Genomics Platform"/>
            <consortium name="The Broad Institute Genome Sequencing Center for Infectious Disease"/>
            <person name="Wu L."/>
            <person name="Ma J."/>
        </authorList>
    </citation>
    <scope>NUCLEOTIDE SEQUENCE [LARGE SCALE GENOMIC DNA]</scope>
    <source>
        <strain evidence="3">JCM 18424</strain>
    </source>
</reference>
<proteinExistence type="predicted"/>
<evidence type="ECO:0000259" key="1">
    <source>
        <dbReference type="Pfam" id="PF02627"/>
    </source>
</evidence>
<dbReference type="SUPFAM" id="SSF69118">
    <property type="entry name" value="AhpD-like"/>
    <property type="match status" value="1"/>
</dbReference>
<gene>
    <name evidence="2" type="ORF">GCM10023338_02060</name>
</gene>
<dbReference type="Proteomes" id="UP001500631">
    <property type="component" value="Unassembled WGS sequence"/>
</dbReference>
<dbReference type="PANTHER" id="PTHR35446">
    <property type="entry name" value="SI:CH211-175M2.5"/>
    <property type="match status" value="1"/>
</dbReference>
<comment type="caution">
    <text evidence="2">The sequence shown here is derived from an EMBL/GenBank/DDBJ whole genome shotgun (WGS) entry which is preliminary data.</text>
</comment>
<dbReference type="EMBL" id="BAABKE010000001">
    <property type="protein sequence ID" value="GAA5094161.1"/>
    <property type="molecule type" value="Genomic_DNA"/>
</dbReference>
<dbReference type="RefSeq" id="WP_077925901.1">
    <property type="nucleotide sequence ID" value="NZ_BAABKE010000001.1"/>
</dbReference>
<dbReference type="InterPro" id="IPR029032">
    <property type="entry name" value="AhpD-like"/>
</dbReference>
<accession>A0ABP9MBC2</accession>
<dbReference type="InterPro" id="IPR003779">
    <property type="entry name" value="CMD-like"/>
</dbReference>
<organism evidence="2 3">
    <name type="scientific">Wohlfahrtiimonas larvae</name>
    <dbReference type="NCBI Taxonomy" id="1157986"/>
    <lineage>
        <taxon>Bacteria</taxon>
        <taxon>Pseudomonadati</taxon>
        <taxon>Pseudomonadota</taxon>
        <taxon>Gammaproteobacteria</taxon>
        <taxon>Cardiobacteriales</taxon>
        <taxon>Ignatzschineriaceae</taxon>
        <taxon>Wohlfahrtiimonas</taxon>
    </lineage>
</organism>
<name>A0ABP9MBC2_9GAMM</name>
<evidence type="ECO:0000313" key="3">
    <source>
        <dbReference type="Proteomes" id="UP001500631"/>
    </source>
</evidence>
<feature type="domain" description="Carboxymuconolactone decarboxylase-like" evidence="1">
    <location>
        <begin position="47"/>
        <end position="101"/>
    </location>
</feature>
<evidence type="ECO:0000313" key="2">
    <source>
        <dbReference type="EMBL" id="GAA5094161.1"/>
    </source>
</evidence>
<sequence>MSKLPLVTLETADDLAQPILNHAKTNFGMIPNFFAAIGIDGASLSGFLTFQETLNNHAQLTAKQRELIALTVANYNGCHYCVSGHTFSAKRAGLTPDECIDAQKGKSEDTKGQAIIDLALNILKTNAHLTDEMLASAKSNGITDQEIIQITALTALNTLSNWVNNIVEPTIDFPKVDLIPNP</sequence>
<dbReference type="Pfam" id="PF02627">
    <property type="entry name" value="CMD"/>
    <property type="match status" value="1"/>
</dbReference>
<protein>
    <submittedName>
        <fullName evidence="2">Carboxymuconolactone decarboxylase family protein</fullName>
    </submittedName>
</protein>
<dbReference type="NCBIfam" id="TIGR00778">
    <property type="entry name" value="ahpD_dom"/>
    <property type="match status" value="1"/>
</dbReference>
<dbReference type="InterPro" id="IPR004675">
    <property type="entry name" value="AhpD_core"/>
</dbReference>
<dbReference type="PANTHER" id="PTHR35446:SF3">
    <property type="entry name" value="CMD DOMAIN-CONTAINING PROTEIN"/>
    <property type="match status" value="1"/>
</dbReference>